<organism evidence="6 7">
    <name type="scientific">Marinobacterium lacunae</name>
    <dbReference type="NCBI Taxonomy" id="1232683"/>
    <lineage>
        <taxon>Bacteria</taxon>
        <taxon>Pseudomonadati</taxon>
        <taxon>Pseudomonadota</taxon>
        <taxon>Gammaproteobacteria</taxon>
        <taxon>Oceanospirillales</taxon>
        <taxon>Oceanospirillaceae</taxon>
        <taxon>Marinobacterium</taxon>
    </lineage>
</organism>
<dbReference type="Gene3D" id="3.40.640.10">
    <property type="entry name" value="Type I PLP-dependent aspartate aminotransferase-like (Major domain)"/>
    <property type="match status" value="1"/>
</dbReference>
<reference evidence="6 7" key="1">
    <citation type="submission" date="2014-04" db="EMBL/GenBank/DDBJ databases">
        <title>Marinobacterium kochiensis sp. nov., isolated from sediment sample collected from Kochi backwaters in Kerala, India.</title>
        <authorList>
            <person name="Singh A."/>
            <person name="Pinnaka A.K."/>
        </authorList>
    </citation>
    <scope>NUCLEOTIDE SEQUENCE [LARGE SCALE GENOMIC DNA]</scope>
    <source>
        <strain evidence="6 7">AK27</strain>
    </source>
</reference>
<comment type="similarity">
    <text evidence="2 5">Belongs to the class-III pyridoxal-phosphate-dependent aminotransferase family.</text>
</comment>
<dbReference type="GO" id="GO:0005829">
    <property type="term" value="C:cytosol"/>
    <property type="evidence" value="ECO:0007669"/>
    <property type="project" value="TreeGrafter"/>
</dbReference>
<dbReference type="GO" id="GO:0004015">
    <property type="term" value="F:adenosylmethionine-8-amino-7-oxononanoate transaminase activity"/>
    <property type="evidence" value="ECO:0007669"/>
    <property type="project" value="UniProtKB-EC"/>
</dbReference>
<dbReference type="RefSeq" id="WP_036184544.1">
    <property type="nucleotide sequence ID" value="NZ_JMQN01000015.1"/>
</dbReference>
<dbReference type="OrthoDB" id="9801052at2"/>
<dbReference type="PANTHER" id="PTHR43094:SF1">
    <property type="entry name" value="AMINOTRANSFERASE CLASS-III"/>
    <property type="match status" value="1"/>
</dbReference>
<dbReference type="InterPro" id="IPR015421">
    <property type="entry name" value="PyrdxlP-dep_Trfase_major"/>
</dbReference>
<keyword evidence="7" id="KW-1185">Reference proteome</keyword>
<dbReference type="PANTHER" id="PTHR43094">
    <property type="entry name" value="AMINOTRANSFERASE"/>
    <property type="match status" value="1"/>
</dbReference>
<dbReference type="InterPro" id="IPR049704">
    <property type="entry name" value="Aminotrans_3_PPA_site"/>
</dbReference>
<keyword evidence="6" id="KW-0808">Transferase</keyword>
<evidence type="ECO:0000313" key="6">
    <source>
        <dbReference type="EMBL" id="KEA64551.1"/>
    </source>
</evidence>
<dbReference type="CDD" id="cd00610">
    <property type="entry name" value="OAT_like"/>
    <property type="match status" value="1"/>
</dbReference>
<dbReference type="Pfam" id="PF00202">
    <property type="entry name" value="Aminotran_3"/>
    <property type="match status" value="1"/>
</dbReference>
<gene>
    <name evidence="6" type="ORF">ADIMK_1004</name>
</gene>
<dbReference type="InterPro" id="IPR015422">
    <property type="entry name" value="PyrdxlP-dep_Trfase_small"/>
</dbReference>
<dbReference type="EC" id="2.6.1.62" evidence="6"/>
<accession>A0A081G196</accession>
<dbReference type="InterPro" id="IPR015424">
    <property type="entry name" value="PyrdxlP-dep_Trfase"/>
</dbReference>
<dbReference type="GO" id="GO:0030170">
    <property type="term" value="F:pyridoxal phosphate binding"/>
    <property type="evidence" value="ECO:0007669"/>
    <property type="project" value="InterPro"/>
</dbReference>
<comment type="caution">
    <text evidence="6">The sequence shown here is derived from an EMBL/GenBank/DDBJ whole genome shotgun (WGS) entry which is preliminary data.</text>
</comment>
<comment type="cofactor">
    <cofactor evidence="1">
        <name>pyridoxal 5'-phosphate</name>
        <dbReference type="ChEBI" id="CHEBI:597326"/>
    </cofactor>
</comment>
<dbReference type="eggNOG" id="COG0161">
    <property type="taxonomic scope" value="Bacteria"/>
</dbReference>
<dbReference type="FunFam" id="3.40.640.10:FF:000004">
    <property type="entry name" value="Acetylornithine aminotransferase"/>
    <property type="match status" value="1"/>
</dbReference>
<evidence type="ECO:0000256" key="4">
    <source>
        <dbReference type="ARBA" id="ARBA00022898"/>
    </source>
</evidence>
<evidence type="ECO:0000256" key="5">
    <source>
        <dbReference type="RuleBase" id="RU003560"/>
    </source>
</evidence>
<evidence type="ECO:0000256" key="2">
    <source>
        <dbReference type="ARBA" id="ARBA00008954"/>
    </source>
</evidence>
<name>A0A081G196_9GAMM</name>
<protein>
    <submittedName>
        <fullName evidence="6">Adenosylmethionine-8-amino-7-oxononanoate aminotransferase</fullName>
        <ecNumber evidence="6">2.6.1.62</ecNumber>
    </submittedName>
</protein>
<dbReference type="STRING" id="1232683.ADIMK_1004"/>
<proteinExistence type="inferred from homology"/>
<dbReference type="AlphaFoldDB" id="A0A081G196"/>
<keyword evidence="4 5" id="KW-0663">Pyridoxal phosphate</keyword>
<evidence type="ECO:0000256" key="3">
    <source>
        <dbReference type="ARBA" id="ARBA00022576"/>
    </source>
</evidence>
<dbReference type="PROSITE" id="PS00600">
    <property type="entry name" value="AA_TRANSFER_CLASS_3"/>
    <property type="match status" value="1"/>
</dbReference>
<dbReference type="SUPFAM" id="SSF53383">
    <property type="entry name" value="PLP-dependent transferases"/>
    <property type="match status" value="1"/>
</dbReference>
<dbReference type="EMBL" id="JMQN01000015">
    <property type="protein sequence ID" value="KEA64551.1"/>
    <property type="molecule type" value="Genomic_DNA"/>
</dbReference>
<dbReference type="InterPro" id="IPR005814">
    <property type="entry name" value="Aminotrans_3"/>
</dbReference>
<evidence type="ECO:0000256" key="1">
    <source>
        <dbReference type="ARBA" id="ARBA00001933"/>
    </source>
</evidence>
<dbReference type="PATRIC" id="fig|1232683.4.peg.994"/>
<dbReference type="Gene3D" id="3.90.1150.10">
    <property type="entry name" value="Aspartate Aminotransferase, domain 1"/>
    <property type="match status" value="1"/>
</dbReference>
<evidence type="ECO:0000313" key="7">
    <source>
        <dbReference type="Proteomes" id="UP000028252"/>
    </source>
</evidence>
<keyword evidence="3 6" id="KW-0032">Aminotransferase</keyword>
<sequence length="450" mass="48972">MSQVFHRHCHTPLRTAVRGDGVYIYDQNGKAYLDASGGAAVSCLGHSHAGVRAALHRQIDQLAYAHSSFFTTDVAETLATRLTDRAPGDLNHVYFLSGGSEAVEAALKLARQYFVERGEHQRVRFIARRQSYHGNTLGALAVGGNAWRRAPFAPLLTPAEHIAPCYAYRDRRPDETLFDYGQRVANELEQSLLTVGPETVIAFVAEPVVGATAGALTAVEGYYTRIREICDRYGVLLILDEVMCGMGRTGTLFAHEQEGIHADIVTVAKGLGAGYQPIGAMIASDTLYDTIADGSGFFQHGHTYMAHATAMAGSLAVLDALEQEQILARVNPMGEALMSRLKARFAEHPHVGDIRGRGLFQALELVFDRETKRPFDPRSKLDSRIKSAAMALGLMCYPMAGTIDGHRGHHILLAPPFIITESQLDELTDKLAEALDTAIAAVIEEYPDAG</sequence>
<dbReference type="Proteomes" id="UP000028252">
    <property type="component" value="Unassembled WGS sequence"/>
</dbReference>
<dbReference type="NCBIfam" id="NF005685">
    <property type="entry name" value="PRK07483.1"/>
    <property type="match status" value="1"/>
</dbReference>